<feature type="transmembrane region" description="Helical" evidence="1">
    <location>
        <begin position="153"/>
        <end position="170"/>
    </location>
</feature>
<evidence type="ECO:0000313" key="3">
    <source>
        <dbReference type="EMBL" id="CAK8998384.1"/>
    </source>
</evidence>
<feature type="domain" description="Phosphatidic acid phosphatase type 2/haloperoxidase" evidence="2">
    <location>
        <begin position="57"/>
        <end position="168"/>
    </location>
</feature>
<keyword evidence="4" id="KW-1185">Reference proteome</keyword>
<dbReference type="SUPFAM" id="SSF48317">
    <property type="entry name" value="Acid phosphatase/Vanadium-dependent haloperoxidase"/>
    <property type="match status" value="1"/>
</dbReference>
<dbReference type="InterPro" id="IPR036938">
    <property type="entry name" value="PAP2/HPO_sf"/>
</dbReference>
<dbReference type="PANTHER" id="PTHR14969:SF13">
    <property type="entry name" value="AT30094P"/>
    <property type="match status" value="1"/>
</dbReference>
<evidence type="ECO:0000256" key="1">
    <source>
        <dbReference type="SAM" id="Phobius"/>
    </source>
</evidence>
<dbReference type="SMART" id="SM00014">
    <property type="entry name" value="acidPPc"/>
    <property type="match status" value="1"/>
</dbReference>
<organism evidence="3 4">
    <name type="scientific">Durusdinium trenchii</name>
    <dbReference type="NCBI Taxonomy" id="1381693"/>
    <lineage>
        <taxon>Eukaryota</taxon>
        <taxon>Sar</taxon>
        <taxon>Alveolata</taxon>
        <taxon>Dinophyceae</taxon>
        <taxon>Suessiales</taxon>
        <taxon>Symbiodiniaceae</taxon>
        <taxon>Durusdinium</taxon>
    </lineage>
</organism>
<accession>A0ABP0I727</accession>
<evidence type="ECO:0000313" key="4">
    <source>
        <dbReference type="Proteomes" id="UP001642484"/>
    </source>
</evidence>
<keyword evidence="1" id="KW-0812">Transmembrane</keyword>
<dbReference type="Pfam" id="PF01569">
    <property type="entry name" value="PAP2"/>
    <property type="match status" value="1"/>
</dbReference>
<dbReference type="Proteomes" id="UP001642484">
    <property type="component" value="Unassembled WGS sequence"/>
</dbReference>
<name>A0ABP0I727_9DINO</name>
<sequence length="227" mass="25001">MSISQLLQWDVYWTRKAQSMSLGYLEVLIYPGSLAFSWEGVGFSLALCGLLCGFQPLRMALFALCYGQLLNRVLKMSIQRSRPDTPEVKRLFKTIIPKDSHADGAAFPSGDTMAGSVTGASLALAGCGWAWWLLGLYVGFGRVYFLAHHWLDIFAGYAEGCTVSFIAFKMIRMHHAFDLQQLGGLLVAALGFGLAMKLTKRTSLGADVRTARYAEVYVFLLFATCIG</sequence>
<feature type="transmembrane region" description="Helical" evidence="1">
    <location>
        <begin position="182"/>
        <end position="199"/>
    </location>
</feature>
<dbReference type="InterPro" id="IPR000326">
    <property type="entry name" value="PAP2/HPO"/>
</dbReference>
<dbReference type="CDD" id="cd01610">
    <property type="entry name" value="PAP2_like"/>
    <property type="match status" value="1"/>
</dbReference>
<comment type="caution">
    <text evidence="3">The sequence shown here is derived from an EMBL/GenBank/DDBJ whole genome shotgun (WGS) entry which is preliminary data.</text>
</comment>
<proteinExistence type="predicted"/>
<dbReference type="PANTHER" id="PTHR14969">
    <property type="entry name" value="SPHINGOSINE-1-PHOSPHATE PHOSPHOHYDROLASE"/>
    <property type="match status" value="1"/>
</dbReference>
<keyword evidence="1" id="KW-1133">Transmembrane helix</keyword>
<keyword evidence="1" id="KW-0472">Membrane</keyword>
<dbReference type="EMBL" id="CAXAMN010002224">
    <property type="protein sequence ID" value="CAK8998384.1"/>
    <property type="molecule type" value="Genomic_DNA"/>
</dbReference>
<dbReference type="Gene3D" id="1.20.144.10">
    <property type="entry name" value="Phosphatidic acid phosphatase type 2/haloperoxidase"/>
    <property type="match status" value="1"/>
</dbReference>
<feature type="transmembrane region" description="Helical" evidence="1">
    <location>
        <begin position="122"/>
        <end position="147"/>
    </location>
</feature>
<gene>
    <name evidence="3" type="ORF">CCMP2556_LOCUS5223</name>
</gene>
<protein>
    <recommendedName>
        <fullName evidence="2">Phosphatidic acid phosphatase type 2/haloperoxidase domain-containing protein</fullName>
    </recommendedName>
</protein>
<feature type="transmembrane region" description="Helical" evidence="1">
    <location>
        <begin position="21"/>
        <end position="38"/>
    </location>
</feature>
<evidence type="ECO:0000259" key="2">
    <source>
        <dbReference type="SMART" id="SM00014"/>
    </source>
</evidence>
<reference evidence="3 4" key="1">
    <citation type="submission" date="2024-02" db="EMBL/GenBank/DDBJ databases">
        <authorList>
            <person name="Chen Y."/>
            <person name="Shah S."/>
            <person name="Dougan E. K."/>
            <person name="Thang M."/>
            <person name="Chan C."/>
        </authorList>
    </citation>
    <scope>NUCLEOTIDE SEQUENCE [LARGE SCALE GENOMIC DNA]</scope>
</reference>